<keyword evidence="2" id="KW-1185">Reference proteome</keyword>
<name>A0A1I7AJG6_9FLAO</name>
<reference evidence="1 2" key="1">
    <citation type="submission" date="2016-10" db="EMBL/GenBank/DDBJ databases">
        <authorList>
            <person name="de Groot N.N."/>
        </authorList>
    </citation>
    <scope>NUCLEOTIDE SEQUENCE [LARGE SCALE GENOMIC DNA]</scope>
    <source>
        <strain evidence="1 2">CGMCC 1.7005</strain>
    </source>
</reference>
<evidence type="ECO:0008006" key="3">
    <source>
        <dbReference type="Google" id="ProtNLM"/>
    </source>
</evidence>
<evidence type="ECO:0000313" key="2">
    <source>
        <dbReference type="Proteomes" id="UP000236454"/>
    </source>
</evidence>
<dbReference type="Proteomes" id="UP000236454">
    <property type="component" value="Unassembled WGS sequence"/>
</dbReference>
<dbReference type="EMBL" id="FPAS01000003">
    <property type="protein sequence ID" value="SFT75014.1"/>
    <property type="molecule type" value="Genomic_DNA"/>
</dbReference>
<sequence length="168" mass="18465">MKNLKYIAIGLGSFLGIRYLLSLKRAGEKVVIKVSGQRDQITAQGISIRIHYNIQNPTRATIKMTPPLIKLSSGGQLLASSTMQEVEIPSSVKDAKGRIIMNAFAETGNITTKILVPWLSVVAISPQLLTRLQSNDPADKVKIDIETFTQLFTMAGDYPYQEKTSVSL</sequence>
<gene>
    <name evidence="1" type="ORF">SAMN05216474_2148</name>
</gene>
<dbReference type="RefSeq" id="WP_090249270.1">
    <property type="nucleotide sequence ID" value="NZ_FPAS01000003.1"/>
</dbReference>
<proteinExistence type="predicted"/>
<evidence type="ECO:0000313" key="1">
    <source>
        <dbReference type="EMBL" id="SFT75014.1"/>
    </source>
</evidence>
<accession>A0A1I7AJG6</accession>
<organism evidence="1 2">
    <name type="scientific">Lishizhenia tianjinensis</name>
    <dbReference type="NCBI Taxonomy" id="477690"/>
    <lineage>
        <taxon>Bacteria</taxon>
        <taxon>Pseudomonadati</taxon>
        <taxon>Bacteroidota</taxon>
        <taxon>Flavobacteriia</taxon>
        <taxon>Flavobacteriales</taxon>
        <taxon>Crocinitomicaceae</taxon>
        <taxon>Lishizhenia</taxon>
    </lineage>
</organism>
<dbReference type="STRING" id="477690.SAMN05216474_2148"/>
<dbReference type="AlphaFoldDB" id="A0A1I7AJG6"/>
<protein>
    <recommendedName>
        <fullName evidence="3">Late embryogenesis abundant protein</fullName>
    </recommendedName>
</protein>